<protein>
    <submittedName>
        <fullName evidence="1">Uncharacterized protein</fullName>
    </submittedName>
</protein>
<organism evidence="1">
    <name type="scientific">Polysiphonia urceolata</name>
    <name type="common">Red alga</name>
    <name type="synonym">Conferva urceolata</name>
    <dbReference type="NCBI Taxonomy" id="173545"/>
    <lineage>
        <taxon>Eukaryota</taxon>
        <taxon>Rhodophyta</taxon>
        <taxon>Florideophyceae</taxon>
        <taxon>Rhodymeniophycidae</taxon>
        <taxon>Ceramiales</taxon>
        <taxon>Rhodomelaceae</taxon>
        <taxon>Polysiphonioideae</taxon>
        <taxon>Polysiphonia</taxon>
    </lineage>
</organism>
<name>A0A1Z1MBZ6_POLUR</name>
<dbReference type="GeneID" id="33356883"/>
<reference evidence="1" key="1">
    <citation type="journal article" date="2017" name="J. Phycol.">
        <title>Analysis of chloroplast genomes and a supermatrix inform reclassification of the Rhodomelaceae (Rhodophyta).</title>
        <authorList>
            <person name="Diaz-Tapia P."/>
            <person name="Maggs C.A."/>
            <person name="West J.A."/>
            <person name="Verbruggen H."/>
        </authorList>
    </citation>
    <scope>NUCLEOTIDE SEQUENCE</scope>
    <source>
        <strain evidence="1">PD550</strain>
    </source>
</reference>
<gene>
    <name evidence="1" type="primary">ConsOrf1</name>
</gene>
<keyword evidence="1" id="KW-0150">Chloroplast</keyword>
<dbReference type="RefSeq" id="YP_009394938.1">
    <property type="nucleotide sequence ID" value="NC_035275.1"/>
</dbReference>
<dbReference type="AlphaFoldDB" id="A0A1Z1MBZ6"/>
<evidence type="ECO:0000313" key="1">
    <source>
        <dbReference type="EMBL" id="ARW63500.1"/>
    </source>
</evidence>
<accession>A0A1Z1MBZ6</accession>
<proteinExistence type="predicted"/>
<sequence>MTSDLKHIYHEKYDALNDIIDNSDLIDEQENIDMPTGWSFICLDETINYYTENLNKDSVKN</sequence>
<dbReference type="EMBL" id="MF101428">
    <property type="protein sequence ID" value="ARW63500.1"/>
    <property type="molecule type" value="Genomic_DNA"/>
</dbReference>
<keyword evidence="1" id="KW-0934">Plastid</keyword>
<geneLocation type="chloroplast" evidence="1"/>